<evidence type="ECO:0000313" key="4">
    <source>
        <dbReference type="Proteomes" id="UP000034430"/>
    </source>
</evidence>
<evidence type="ECO:0000313" key="3">
    <source>
        <dbReference type="EMBL" id="KKQ47444.1"/>
    </source>
</evidence>
<dbReference type="EMBL" id="LBTU01000010">
    <property type="protein sequence ID" value="KKQ47444.1"/>
    <property type="molecule type" value="Genomic_DNA"/>
</dbReference>
<dbReference type="AlphaFoldDB" id="A0A0G0KE51"/>
<dbReference type="GO" id="GO:0046872">
    <property type="term" value="F:metal ion binding"/>
    <property type="evidence" value="ECO:0007669"/>
    <property type="project" value="InterPro"/>
</dbReference>
<reference evidence="3 4" key="1">
    <citation type="journal article" date="2015" name="Nature">
        <title>rRNA introns, odd ribosomes, and small enigmatic genomes across a large radiation of phyla.</title>
        <authorList>
            <person name="Brown C.T."/>
            <person name="Hug L.A."/>
            <person name="Thomas B.C."/>
            <person name="Sharon I."/>
            <person name="Castelle C.J."/>
            <person name="Singh A."/>
            <person name="Wilkins M.J."/>
            <person name="Williams K.H."/>
            <person name="Banfield J.F."/>
        </authorList>
    </citation>
    <scope>NUCLEOTIDE SEQUENCE [LARGE SCALE GENOMIC DNA]</scope>
</reference>
<keyword evidence="1" id="KW-0067">ATP-binding</keyword>
<protein>
    <recommendedName>
        <fullName evidence="2">ATP-grasp domain-containing protein</fullName>
    </recommendedName>
</protein>
<accession>A0A0G0KE51</accession>
<dbReference type="PROSITE" id="PS50975">
    <property type="entry name" value="ATP_GRASP"/>
    <property type="match status" value="1"/>
</dbReference>
<sequence length="408" mass="46622">MMSLIMLDNEPSAKKSSCSYCGDAPVNHLFSFLESIVSITLDNNAKKIIKYVPFFVKNFADFIPEFLFKTLAFLRLAKFSGDIDKAKTFRSKIIWEEAKKRGILMEQVIFLGNPLDYYRAKLKVKGKNKFFYFESIPIRPEFLDINKNWDDKVVMKQEFEKHGIPIPVFFELSFFSFLNLKNIGRIFSKLEKPIIVKPRIGSRGRHTVTNIHTLQQFRDGIDTARQICSYLIVEEHLKGSICRVTFVDGVLAGFYIGQVPTLFGDGRKTIKELIEEKDGKRHNRVEPIRISKELRDHILRAGFAIDDVLPEGISLPLTHRAGRLFGGATKEMIADLHPSFIPILKKAAKATGLSVVGFDVIIPDSTKPANSQRWGIIECNSLPFIDLHYYALEGRPKNIAGMIWDMWQ</sequence>
<evidence type="ECO:0000256" key="1">
    <source>
        <dbReference type="PROSITE-ProRule" id="PRU00409"/>
    </source>
</evidence>
<proteinExistence type="predicted"/>
<keyword evidence="1" id="KW-0547">Nucleotide-binding</keyword>
<organism evidence="3 4">
    <name type="scientific">Candidatus Yanofskybacteria bacterium GW2011_GWC2_37_9</name>
    <dbReference type="NCBI Taxonomy" id="1619028"/>
    <lineage>
        <taxon>Bacteria</taxon>
        <taxon>Candidatus Yanofskyibacteriota</taxon>
    </lineage>
</organism>
<dbReference type="Gene3D" id="3.30.470.20">
    <property type="entry name" value="ATP-grasp fold, B domain"/>
    <property type="match status" value="2"/>
</dbReference>
<feature type="domain" description="ATP-grasp" evidence="2">
    <location>
        <begin position="156"/>
        <end position="408"/>
    </location>
</feature>
<dbReference type="Proteomes" id="UP000034430">
    <property type="component" value="Unassembled WGS sequence"/>
</dbReference>
<gene>
    <name evidence="3" type="ORF">US65_C0010G0002</name>
</gene>
<comment type="caution">
    <text evidence="3">The sequence shown here is derived from an EMBL/GenBank/DDBJ whole genome shotgun (WGS) entry which is preliminary data.</text>
</comment>
<dbReference type="GO" id="GO:0005524">
    <property type="term" value="F:ATP binding"/>
    <property type="evidence" value="ECO:0007669"/>
    <property type="project" value="UniProtKB-UniRule"/>
</dbReference>
<dbReference type="SUPFAM" id="SSF56059">
    <property type="entry name" value="Glutathione synthetase ATP-binding domain-like"/>
    <property type="match status" value="1"/>
</dbReference>
<evidence type="ECO:0000259" key="2">
    <source>
        <dbReference type="PROSITE" id="PS50975"/>
    </source>
</evidence>
<name>A0A0G0KE51_9BACT</name>
<dbReference type="InterPro" id="IPR011761">
    <property type="entry name" value="ATP-grasp"/>
</dbReference>